<dbReference type="RefSeq" id="WP_094544395.1">
    <property type="nucleotide sequence ID" value="NZ_JBHEEM010000004.1"/>
</dbReference>
<comment type="caution">
    <text evidence="1">The sequence shown here is derived from an EMBL/GenBank/DDBJ whole genome shotgun (WGS) entry which is preliminary data.</text>
</comment>
<dbReference type="AlphaFoldDB" id="A0A256G5X0"/>
<accession>A0A256G5X0</accession>
<dbReference type="Proteomes" id="UP000216188">
    <property type="component" value="Unassembled WGS sequence"/>
</dbReference>
<proteinExistence type="predicted"/>
<keyword evidence="2" id="KW-1185">Reference proteome</keyword>
<dbReference type="EMBL" id="NNRM01000044">
    <property type="protein sequence ID" value="OYR22493.1"/>
    <property type="molecule type" value="Genomic_DNA"/>
</dbReference>
<organism evidence="1 2">
    <name type="scientific">Brucella pseudogrignonensis</name>
    <dbReference type="NCBI Taxonomy" id="419475"/>
    <lineage>
        <taxon>Bacteria</taxon>
        <taxon>Pseudomonadati</taxon>
        <taxon>Pseudomonadota</taxon>
        <taxon>Alphaproteobacteria</taxon>
        <taxon>Hyphomicrobiales</taxon>
        <taxon>Brucellaceae</taxon>
        <taxon>Brucella/Ochrobactrum group</taxon>
        <taxon>Brucella</taxon>
    </lineage>
</organism>
<evidence type="ECO:0000313" key="1">
    <source>
        <dbReference type="EMBL" id="OYR22493.1"/>
    </source>
</evidence>
<protein>
    <submittedName>
        <fullName evidence="1">Uncharacterized protein</fullName>
    </submittedName>
</protein>
<gene>
    <name evidence="1" type="ORF">CEV34_4325</name>
</gene>
<reference evidence="1 2" key="1">
    <citation type="submission" date="2017-07" db="EMBL/GenBank/DDBJ databases">
        <title>Phylogenetic study on the rhizospheric bacterium Ochrobactrum sp. A44.</title>
        <authorList>
            <person name="Krzyzanowska D.M."/>
            <person name="Ossowicki A."/>
            <person name="Rajewska M."/>
            <person name="Maciag T."/>
            <person name="Kaczynski Z."/>
            <person name="Czerwicka M."/>
            <person name="Jafra S."/>
        </authorList>
    </citation>
    <scope>NUCLEOTIDE SEQUENCE [LARGE SCALE GENOMIC DNA]</scope>
    <source>
        <strain evidence="1 2">CCUG 30717</strain>
    </source>
</reference>
<evidence type="ECO:0000313" key="2">
    <source>
        <dbReference type="Proteomes" id="UP000216188"/>
    </source>
</evidence>
<name>A0A256G5X0_9HYPH</name>
<sequence>MLNVNNGNTLDTNPYTLLQTRNAIDGLQKNEANPQVSRILTETRQMIDDSLAQHVPGIKMADAQFRELARQNEGLRIGVKALDSGREALRPEELQQEALDGVNPEGLMVGPSAKTFRMQQAARADIDRQIGTKANDLVALKNIIKGEGDWNRDRMGMLFGQDRTKDALDLLDRDALFATTKNDVLGNSYTAARQAAQRDFAPPAPPAFGVKEAYSAQGALGALRAAGVRTVGHVMKLIQQQAIEKRNTQIAQALTSNRPAYLEAMNLLQNMKVGAPQVQKVIEAITMDRATKGGNMTHQLLSRLDALAN</sequence>